<dbReference type="RefSeq" id="XP_067713093.1">
    <property type="nucleotide sequence ID" value="XM_067856992.1"/>
</dbReference>
<dbReference type="PANTHER" id="PTHR10772:SF63">
    <property type="entry name" value="20 KDA CHAPERONIN, CHLOROPLASTIC"/>
    <property type="match status" value="1"/>
</dbReference>
<dbReference type="InterPro" id="IPR037124">
    <property type="entry name" value="Chaperonin_GroES_sf"/>
</dbReference>
<evidence type="ECO:0000313" key="6">
    <source>
        <dbReference type="Proteomes" id="UP001497744"/>
    </source>
</evidence>
<dbReference type="InterPro" id="IPR018369">
    <property type="entry name" value="Chaprnonin_Cpn10_CS"/>
</dbReference>
<dbReference type="GeneID" id="94192505"/>
<dbReference type="GO" id="GO:0051082">
    <property type="term" value="F:unfolded protein binding"/>
    <property type="evidence" value="ECO:0007669"/>
    <property type="project" value="TreeGrafter"/>
</dbReference>
<dbReference type="SMART" id="SM00883">
    <property type="entry name" value="Cpn10"/>
    <property type="match status" value="2"/>
</dbReference>
<sequence>MYMTTSKLFAVLFIAQAARALGLRTTGNAQARHATAFVLPSTVAAAADGLTRRHSSLGAEAVSSANEPLPYSQGYVPKIAPGDLKYMGQPLDGELKPTNNYVLIVKNEAAQYSAGGVYIGSKPNKEFAGRVIAVGPGKLSPETGTLIPMSVKVGDIVLYDPPEEQQVLTLKKQGCVMVPEDHIYARVECDNSNPKPLEAADIRPLSDRLLVRVIDSPKKTQSGILLARPNETAGTIFRATVVAAGPGEYTTEGKLVPLDEYEPGDTVLFSDAAADGGEFNVNRSQYAFVRRRAVLAKA</sequence>
<name>A0AAV4LMM5_BABCB</name>
<dbReference type="PANTHER" id="PTHR10772">
    <property type="entry name" value="10 KDA HEAT SHOCK PROTEIN"/>
    <property type="match status" value="1"/>
</dbReference>
<keyword evidence="6" id="KW-1185">Reference proteome</keyword>
<dbReference type="GO" id="GO:0051087">
    <property type="term" value="F:protein-folding chaperone binding"/>
    <property type="evidence" value="ECO:0007669"/>
    <property type="project" value="TreeGrafter"/>
</dbReference>
<evidence type="ECO:0000313" key="5">
    <source>
        <dbReference type="EMBL" id="GIX61022.1"/>
    </source>
</evidence>
<evidence type="ECO:0000256" key="4">
    <source>
        <dbReference type="SAM" id="SignalP"/>
    </source>
</evidence>
<evidence type="ECO:0000256" key="2">
    <source>
        <dbReference type="ARBA" id="ARBA00023186"/>
    </source>
</evidence>
<dbReference type="AlphaFoldDB" id="A0AAV4LMM5"/>
<dbReference type="PRINTS" id="PR00297">
    <property type="entry name" value="CHAPERONIN10"/>
</dbReference>
<dbReference type="Proteomes" id="UP001497744">
    <property type="component" value="Unassembled WGS sequence"/>
</dbReference>
<comment type="caution">
    <text evidence="5">The sequence shown here is derived from an EMBL/GenBank/DDBJ whole genome shotgun (WGS) entry which is preliminary data.</text>
</comment>
<evidence type="ECO:0000256" key="3">
    <source>
        <dbReference type="RuleBase" id="RU003479"/>
    </source>
</evidence>
<gene>
    <name evidence="5" type="ORF">BcabD6B2_04570</name>
</gene>
<dbReference type="SUPFAM" id="SSF50129">
    <property type="entry name" value="GroES-like"/>
    <property type="match status" value="2"/>
</dbReference>
<evidence type="ECO:0000256" key="1">
    <source>
        <dbReference type="ARBA" id="ARBA00006975"/>
    </source>
</evidence>
<organism evidence="5 6">
    <name type="scientific">Babesia caballi</name>
    <dbReference type="NCBI Taxonomy" id="5871"/>
    <lineage>
        <taxon>Eukaryota</taxon>
        <taxon>Sar</taxon>
        <taxon>Alveolata</taxon>
        <taxon>Apicomplexa</taxon>
        <taxon>Aconoidasida</taxon>
        <taxon>Piroplasmida</taxon>
        <taxon>Babesiidae</taxon>
        <taxon>Babesia</taxon>
    </lineage>
</organism>
<comment type="similarity">
    <text evidence="1 3">Belongs to the GroES chaperonin family.</text>
</comment>
<dbReference type="GO" id="GO:0044183">
    <property type="term" value="F:protein folding chaperone"/>
    <property type="evidence" value="ECO:0007669"/>
    <property type="project" value="InterPro"/>
</dbReference>
<dbReference type="InterPro" id="IPR011032">
    <property type="entry name" value="GroES-like_sf"/>
</dbReference>
<dbReference type="Gene3D" id="2.30.33.40">
    <property type="entry name" value="GroES chaperonin"/>
    <property type="match status" value="2"/>
</dbReference>
<proteinExistence type="inferred from homology"/>
<accession>A0AAV4LMM5</accession>
<keyword evidence="2 3" id="KW-0143">Chaperone</keyword>
<reference evidence="5 6" key="1">
    <citation type="submission" date="2021-06" db="EMBL/GenBank/DDBJ databases">
        <title>Genome sequence of Babesia caballi.</title>
        <authorList>
            <person name="Yamagishi J."/>
            <person name="Kidaka T."/>
            <person name="Ochi A."/>
        </authorList>
    </citation>
    <scope>NUCLEOTIDE SEQUENCE [LARGE SCALE GENOMIC DNA]</scope>
    <source>
        <strain evidence="5">USDA-D6B2</strain>
    </source>
</reference>
<dbReference type="GO" id="GO:0046872">
    <property type="term" value="F:metal ion binding"/>
    <property type="evidence" value="ECO:0007669"/>
    <property type="project" value="TreeGrafter"/>
</dbReference>
<keyword evidence="4" id="KW-0732">Signal</keyword>
<dbReference type="PROSITE" id="PS00681">
    <property type="entry name" value="CHAPERONINS_CPN10"/>
    <property type="match status" value="1"/>
</dbReference>
<dbReference type="InterPro" id="IPR020818">
    <property type="entry name" value="Chaperonin_GroES"/>
</dbReference>
<dbReference type="Pfam" id="PF00166">
    <property type="entry name" value="Cpn10"/>
    <property type="match status" value="2"/>
</dbReference>
<dbReference type="GO" id="GO:0005524">
    <property type="term" value="F:ATP binding"/>
    <property type="evidence" value="ECO:0007669"/>
    <property type="project" value="InterPro"/>
</dbReference>
<protein>
    <submittedName>
        <fullName evidence="5">20 kDa chaperonin, putative</fullName>
    </submittedName>
</protein>
<feature type="chain" id="PRO_5043551246" evidence="4">
    <location>
        <begin position="21"/>
        <end position="298"/>
    </location>
</feature>
<feature type="signal peptide" evidence="4">
    <location>
        <begin position="1"/>
        <end position="20"/>
    </location>
</feature>
<dbReference type="CDD" id="cd00320">
    <property type="entry name" value="cpn10"/>
    <property type="match status" value="2"/>
</dbReference>
<dbReference type="EMBL" id="BPLF01000001">
    <property type="protein sequence ID" value="GIX61022.1"/>
    <property type="molecule type" value="Genomic_DNA"/>
</dbReference>